<comment type="caution">
    <text evidence="2">The sequence shown here is derived from an EMBL/GenBank/DDBJ whole genome shotgun (WGS) entry which is preliminary data.</text>
</comment>
<dbReference type="SUPFAM" id="SSF103515">
    <property type="entry name" value="Autotransporter"/>
    <property type="match status" value="1"/>
</dbReference>
<dbReference type="RefSeq" id="WP_191143605.1">
    <property type="nucleotide sequence ID" value="NZ_JACXAF010000003.1"/>
</dbReference>
<dbReference type="InterPro" id="IPR036709">
    <property type="entry name" value="Autotransporte_beta_dom_sf"/>
</dbReference>
<organism evidence="2 3">
    <name type="scientific">Neiella litorisoli</name>
    <dbReference type="NCBI Taxonomy" id="2771431"/>
    <lineage>
        <taxon>Bacteria</taxon>
        <taxon>Pseudomonadati</taxon>
        <taxon>Pseudomonadota</taxon>
        <taxon>Gammaproteobacteria</taxon>
        <taxon>Alteromonadales</taxon>
        <taxon>Echinimonadaceae</taxon>
        <taxon>Neiella</taxon>
    </lineage>
</organism>
<protein>
    <submittedName>
        <fullName evidence="2">Uncharacterized protein</fullName>
    </submittedName>
</protein>
<evidence type="ECO:0000313" key="3">
    <source>
        <dbReference type="Proteomes" id="UP000638014"/>
    </source>
</evidence>
<accession>A0A8J6UF71</accession>
<gene>
    <name evidence="2" type="ORF">IC617_03585</name>
</gene>
<evidence type="ECO:0000313" key="2">
    <source>
        <dbReference type="EMBL" id="MBD1388501.1"/>
    </source>
</evidence>
<sequence>MSSSPLNVIQPRYLTTALLSSFLLTPAASYASALYIGYGQSEQTTQVNERIINFKPAGKTALLSLDLTDQLSVSADVYVADESEPVNDRVNSSLDIDSWSLAVGYYLDSWSITASYNNWQDDLTFKAGKESVVTFQRDTESPSYSLNTSYDWQIDNWQLGVGLGVHYSDWQMTQRREKRDDPASSSKEQGNSTFVSANLSASHYTELTADYGLLAGASVQWSQVTDSESEVVSRNGRNISQISSGRRGGLINSQSALGSESYGQLNTYLSVDLFNQWVVDINGSFDFGGDESSTAWTANLGYLF</sequence>
<name>A0A8J6UF71_9GAMM</name>
<keyword evidence="3" id="KW-1185">Reference proteome</keyword>
<proteinExistence type="predicted"/>
<feature type="region of interest" description="Disordered" evidence="1">
    <location>
        <begin position="173"/>
        <end position="192"/>
    </location>
</feature>
<reference evidence="2" key="1">
    <citation type="submission" date="2020-09" db="EMBL/GenBank/DDBJ databases">
        <title>A novel bacterium of genus Neiella, isolated from South China Sea.</title>
        <authorList>
            <person name="Huang H."/>
            <person name="Mo K."/>
            <person name="Hu Y."/>
        </authorList>
    </citation>
    <scope>NUCLEOTIDE SEQUENCE</scope>
    <source>
        <strain evidence="2">HB171785</strain>
    </source>
</reference>
<dbReference type="EMBL" id="JACXAF010000003">
    <property type="protein sequence ID" value="MBD1388501.1"/>
    <property type="molecule type" value="Genomic_DNA"/>
</dbReference>
<feature type="compositionally biased region" description="Polar residues" evidence="1">
    <location>
        <begin position="183"/>
        <end position="192"/>
    </location>
</feature>
<dbReference type="Proteomes" id="UP000638014">
    <property type="component" value="Unassembled WGS sequence"/>
</dbReference>
<evidence type="ECO:0000256" key="1">
    <source>
        <dbReference type="SAM" id="MobiDB-lite"/>
    </source>
</evidence>
<dbReference type="Gene3D" id="2.40.160.20">
    <property type="match status" value="1"/>
</dbReference>
<dbReference type="AlphaFoldDB" id="A0A8J6UF71"/>